<proteinExistence type="predicted"/>
<name>A0ABS5ACI3_9PSEU</name>
<dbReference type="PANTHER" id="PTHR43319">
    <property type="entry name" value="BETA-LACTAMASE-RELATED"/>
    <property type="match status" value="1"/>
</dbReference>
<evidence type="ECO:0000313" key="3">
    <source>
        <dbReference type="Proteomes" id="UP001519363"/>
    </source>
</evidence>
<dbReference type="InterPro" id="IPR012338">
    <property type="entry name" value="Beta-lactam/transpept-like"/>
</dbReference>
<accession>A0ABS5ACI3</accession>
<evidence type="ECO:0000259" key="1">
    <source>
        <dbReference type="Pfam" id="PF00144"/>
    </source>
</evidence>
<dbReference type="InterPro" id="IPR001466">
    <property type="entry name" value="Beta-lactam-related"/>
</dbReference>
<organism evidence="2 3">
    <name type="scientific">Crossiella equi</name>
    <dbReference type="NCBI Taxonomy" id="130796"/>
    <lineage>
        <taxon>Bacteria</taxon>
        <taxon>Bacillati</taxon>
        <taxon>Actinomycetota</taxon>
        <taxon>Actinomycetes</taxon>
        <taxon>Pseudonocardiales</taxon>
        <taxon>Pseudonocardiaceae</taxon>
        <taxon>Crossiella</taxon>
    </lineage>
</organism>
<gene>
    <name evidence="2" type="ORF">JOF53_003164</name>
</gene>
<dbReference type="RefSeq" id="WP_086784998.1">
    <property type="nucleotide sequence ID" value="NZ_JAGIOO010000001.1"/>
</dbReference>
<sequence length="362" mass="38514">MHLDGQCDPAFAQVREAFAEGLTNGEDLGAAVSVRVGGRTVVDLWGGGWRPDTVVNLFSATKGVLAACAHRLVRAGQLDPEAPVARYWPEFAARDKGGTTVAQLLAHQAGLPALRVRQPPGSLYDWAHMTAVLAAEQPWWRTTGQHGYHGVTWGWLAGELLRRVSGRTPRELVAALGLDLHVGLPAEHLHRVVRITSAPVGHPAPGEPGHEFFAAMVRAGSMTHLAFLNPPDLLTPEVMNSPAWRAAEIPAANGHGNARALAELYAGLARPGGPRPVARADGHDEVLLGHTRFGEGFMLPGEIRPFSPNPEAFGHPGAGGALGFADPAAELGFGFTPDRTIATPHGPDPRWRRIVPAVYACL</sequence>
<evidence type="ECO:0000313" key="2">
    <source>
        <dbReference type="EMBL" id="MBP2474292.1"/>
    </source>
</evidence>
<comment type="caution">
    <text evidence="2">The sequence shown here is derived from an EMBL/GenBank/DDBJ whole genome shotgun (WGS) entry which is preliminary data.</text>
</comment>
<dbReference type="PANTHER" id="PTHR43319:SF3">
    <property type="entry name" value="BETA-LACTAMASE-RELATED DOMAIN-CONTAINING PROTEIN"/>
    <property type="match status" value="1"/>
</dbReference>
<dbReference type="InterPro" id="IPR052907">
    <property type="entry name" value="Beta-lactamase/esterase"/>
</dbReference>
<protein>
    <submittedName>
        <fullName evidence="2">CubicO group peptidase (Beta-lactamase class C family)</fullName>
    </submittedName>
</protein>
<keyword evidence="3" id="KW-1185">Reference proteome</keyword>
<dbReference type="Gene3D" id="3.40.710.10">
    <property type="entry name" value="DD-peptidase/beta-lactamase superfamily"/>
    <property type="match status" value="1"/>
</dbReference>
<feature type="domain" description="Beta-lactamase-related" evidence="1">
    <location>
        <begin position="15"/>
        <end position="336"/>
    </location>
</feature>
<dbReference type="SUPFAM" id="SSF56601">
    <property type="entry name" value="beta-lactamase/transpeptidase-like"/>
    <property type="match status" value="1"/>
</dbReference>
<dbReference type="Proteomes" id="UP001519363">
    <property type="component" value="Unassembled WGS sequence"/>
</dbReference>
<dbReference type="EMBL" id="JAGIOO010000001">
    <property type="protein sequence ID" value="MBP2474292.1"/>
    <property type="molecule type" value="Genomic_DNA"/>
</dbReference>
<dbReference type="Pfam" id="PF00144">
    <property type="entry name" value="Beta-lactamase"/>
    <property type="match status" value="1"/>
</dbReference>
<reference evidence="2 3" key="1">
    <citation type="submission" date="2021-03" db="EMBL/GenBank/DDBJ databases">
        <title>Sequencing the genomes of 1000 actinobacteria strains.</title>
        <authorList>
            <person name="Klenk H.-P."/>
        </authorList>
    </citation>
    <scope>NUCLEOTIDE SEQUENCE [LARGE SCALE GENOMIC DNA]</scope>
    <source>
        <strain evidence="2 3">DSM 44580</strain>
    </source>
</reference>